<keyword evidence="6" id="KW-1185">Reference proteome</keyword>
<feature type="region of interest" description="Disordered" evidence="3">
    <location>
        <begin position="82"/>
        <end position="247"/>
    </location>
</feature>
<keyword evidence="4" id="KW-0812">Transmembrane</keyword>
<protein>
    <recommendedName>
        <fullName evidence="7">Late embryogenesis abundant protein LEA-2 subgroup domain-containing protein</fullName>
    </recommendedName>
</protein>
<comment type="subcellular location">
    <subcellularLocation>
        <location evidence="1">Membrane</location>
    </subcellularLocation>
</comment>
<feature type="compositionally biased region" description="Basic and acidic residues" evidence="3">
    <location>
        <begin position="139"/>
        <end position="160"/>
    </location>
</feature>
<evidence type="ECO:0008006" key="7">
    <source>
        <dbReference type="Google" id="ProtNLM"/>
    </source>
</evidence>
<proteinExistence type="predicted"/>
<evidence type="ECO:0000256" key="2">
    <source>
        <dbReference type="ARBA" id="ARBA00023136"/>
    </source>
</evidence>
<keyword evidence="4" id="KW-1133">Transmembrane helix</keyword>
<evidence type="ECO:0000313" key="5">
    <source>
        <dbReference type="EMBL" id="KAK4759047.1"/>
    </source>
</evidence>
<gene>
    <name evidence="5" type="ORF">SAY87_020348</name>
</gene>
<evidence type="ECO:0000256" key="4">
    <source>
        <dbReference type="SAM" id="Phobius"/>
    </source>
</evidence>
<dbReference type="PANTHER" id="PTHR31234:SF42">
    <property type="entry name" value="LATE EMBRYOGENESIS ABUNDANT (LEA) HYDROXYPROLINE-RICH GLYCOPROTEIN FAMILY"/>
    <property type="match status" value="1"/>
</dbReference>
<evidence type="ECO:0000313" key="6">
    <source>
        <dbReference type="Proteomes" id="UP001345219"/>
    </source>
</evidence>
<dbReference type="EMBL" id="JAXIOK010000012">
    <property type="protein sequence ID" value="KAK4759047.1"/>
    <property type="molecule type" value="Genomic_DNA"/>
</dbReference>
<dbReference type="GO" id="GO:0005886">
    <property type="term" value="C:plasma membrane"/>
    <property type="evidence" value="ECO:0007669"/>
    <property type="project" value="TreeGrafter"/>
</dbReference>
<name>A0AAN7Q3Q0_9MYRT</name>
<accession>A0AAN7Q3Q0</accession>
<evidence type="ECO:0000256" key="1">
    <source>
        <dbReference type="ARBA" id="ARBA00004370"/>
    </source>
</evidence>
<dbReference type="GO" id="GO:0098542">
    <property type="term" value="P:defense response to other organism"/>
    <property type="evidence" value="ECO:0007669"/>
    <property type="project" value="InterPro"/>
</dbReference>
<organism evidence="5 6">
    <name type="scientific">Trapa incisa</name>
    <dbReference type="NCBI Taxonomy" id="236973"/>
    <lineage>
        <taxon>Eukaryota</taxon>
        <taxon>Viridiplantae</taxon>
        <taxon>Streptophyta</taxon>
        <taxon>Embryophyta</taxon>
        <taxon>Tracheophyta</taxon>
        <taxon>Spermatophyta</taxon>
        <taxon>Magnoliopsida</taxon>
        <taxon>eudicotyledons</taxon>
        <taxon>Gunneridae</taxon>
        <taxon>Pentapetalae</taxon>
        <taxon>rosids</taxon>
        <taxon>malvids</taxon>
        <taxon>Myrtales</taxon>
        <taxon>Lythraceae</taxon>
        <taxon>Trapa</taxon>
    </lineage>
</organism>
<dbReference type="InterPro" id="IPR044839">
    <property type="entry name" value="NDR1-like"/>
</dbReference>
<feature type="compositionally biased region" description="Basic and acidic residues" evidence="3">
    <location>
        <begin position="207"/>
        <end position="227"/>
    </location>
</feature>
<keyword evidence="2 4" id="KW-0472">Membrane</keyword>
<feature type="transmembrane region" description="Helical" evidence="4">
    <location>
        <begin position="274"/>
        <end position="304"/>
    </location>
</feature>
<dbReference type="AlphaFoldDB" id="A0AAN7Q3Q0"/>
<evidence type="ECO:0000256" key="3">
    <source>
        <dbReference type="SAM" id="MobiDB-lite"/>
    </source>
</evidence>
<dbReference type="PANTHER" id="PTHR31234">
    <property type="entry name" value="LATE EMBRYOGENESIS ABUNDANT (LEA) HYDROXYPROLINE-RICH GLYCOPROTEIN FAMILY"/>
    <property type="match status" value="1"/>
</dbReference>
<comment type="caution">
    <text evidence="5">The sequence shown here is derived from an EMBL/GenBank/DDBJ whole genome shotgun (WGS) entry which is preliminary data.</text>
</comment>
<reference evidence="5 6" key="1">
    <citation type="journal article" date="2023" name="Hortic Res">
        <title>Pangenome of water caltrop reveals structural variations and asymmetric subgenome divergence after allopolyploidization.</title>
        <authorList>
            <person name="Zhang X."/>
            <person name="Chen Y."/>
            <person name="Wang L."/>
            <person name="Yuan Y."/>
            <person name="Fang M."/>
            <person name="Shi L."/>
            <person name="Lu R."/>
            <person name="Comes H.P."/>
            <person name="Ma Y."/>
            <person name="Chen Y."/>
            <person name="Huang G."/>
            <person name="Zhou Y."/>
            <person name="Zheng Z."/>
            <person name="Qiu Y."/>
        </authorList>
    </citation>
    <scope>NUCLEOTIDE SEQUENCE [LARGE SCALE GENOMIC DNA]</scope>
    <source>
        <tissue evidence="5">Roots</tissue>
    </source>
</reference>
<sequence length="460" mass="52001">MPETEPLLLVVVNLKLNDNYLACLLESARLECNCFFRLSSLHILCLDVNPLWSSHQVILSFSFLHQPSTLCRPASGPFSTPLTDMFPRHHPETNPHCLPSEPPAATVEDAPIQVGMNPPSSASPRMKQPQRQRTGGFHLDSRNPFHARDKNPHPPPEPRDRPRRPSGATVTSLEGLDYPDHYPLHPHGKGSWDLHSPDGPAAPPPARQDKPRNNRVKWLEPEPKPAADIHAPNPSKPDQPSPVTDLEPDDSRHHYKWYYHHSNLLAPKPRKTSFWTWIFGLCCALFWIVIICAGLIILVVYLVFRPHIPQFNISSASLNAAYLDVDSLLNADIRLLVNFTNPNRKVRVDFSYVILDLYYGSVPIATQYIEPFSAMRSEFRLQNVRMISSQVRLPPSESLRLTKQMQSNGPVLFEVKGLFRARSNLGSLLRYSYPLYGHCFISLTGPPNGVLKASRCKTKR</sequence>
<dbReference type="Proteomes" id="UP001345219">
    <property type="component" value="Chromosome 15"/>
</dbReference>
<feature type="compositionally biased region" description="Polar residues" evidence="3">
    <location>
        <begin position="118"/>
        <end position="133"/>
    </location>
</feature>